<dbReference type="AlphaFoldDB" id="A0A7X8SKJ9"/>
<keyword evidence="3" id="KW-1185">Reference proteome</keyword>
<feature type="chain" id="PRO_5031230555" evidence="1">
    <location>
        <begin position="22"/>
        <end position="633"/>
    </location>
</feature>
<gene>
    <name evidence="2" type="ORF">HGP29_11570</name>
</gene>
<dbReference type="Proteomes" id="UP000585050">
    <property type="component" value="Unassembled WGS sequence"/>
</dbReference>
<accession>A0A7X8SKJ9</accession>
<comment type="caution">
    <text evidence="2">The sequence shown here is derived from an EMBL/GenBank/DDBJ whole genome shotgun (WGS) entry which is preliminary data.</text>
</comment>
<feature type="signal peptide" evidence="1">
    <location>
        <begin position="1"/>
        <end position="21"/>
    </location>
</feature>
<organism evidence="2 3">
    <name type="scientific">Flammeovirga agarivorans</name>
    <dbReference type="NCBI Taxonomy" id="2726742"/>
    <lineage>
        <taxon>Bacteria</taxon>
        <taxon>Pseudomonadati</taxon>
        <taxon>Bacteroidota</taxon>
        <taxon>Cytophagia</taxon>
        <taxon>Cytophagales</taxon>
        <taxon>Flammeovirgaceae</taxon>
        <taxon>Flammeovirga</taxon>
    </lineage>
</organism>
<proteinExistence type="predicted"/>
<protein>
    <submittedName>
        <fullName evidence="2">Uncharacterized protein</fullName>
    </submittedName>
</protein>
<keyword evidence="1" id="KW-0732">Signal</keyword>
<evidence type="ECO:0000256" key="1">
    <source>
        <dbReference type="SAM" id="SignalP"/>
    </source>
</evidence>
<name>A0A7X8SKJ9_9BACT</name>
<evidence type="ECO:0000313" key="2">
    <source>
        <dbReference type="EMBL" id="NLR91852.1"/>
    </source>
</evidence>
<dbReference type="Gene3D" id="3.20.20.80">
    <property type="entry name" value="Glycosidases"/>
    <property type="match status" value="1"/>
</dbReference>
<sequence length="633" mass="73714">MKQIILLSFLLVFTTLSNSIAQTSNYFTEKLVFATNHPILNYGNTTSYLKGMRYETLMATEEDSLVGRYRSYLPQVSQMTNPMPLNEAVEFEMRTAKSMGVDGFKFFVNVDANKYYLNRFIDVIIEYVTVASRKDIDFQFSVCINFPKWTKRRADYLKETTFQRLDQLFKRTNYSKLWLRNNKNEIVVFTTESSKIIQECIPKRDVKYFLDNPTIFKKIAGEYDEIEKRLGTPISIVYHSSFPPNVSYNHLVLDHFPALSCVKYSQFYDPGVESIRKICKQRKRPFIQHVFPDQLSTQMILKENDKKVAEKSKLSYTLKKKDVYLKSQSLKLTQGFRDLLGKAVSRDADFIDVSSWNLYEEGSHLAPEMHHGYANGLLLKYYKNIWKTGVEKIEKEFVITSYKSYNSTQRADTDIEVRTSLSMYPDKDQDSIEVVTVLNYPADVYCNNKYLGEAKKGISAFYAPKKIGTVSVEVKRKNKVVIGYETPKAIISSPKRMDWLTYSFCNLDEELARDTQNYILDNEMKHMRKRFLLSKEQQGAWRIAAYTRYQSDLLAAQQFGQLPDKYLAARDKNEKKYRADINKIIKDLDYEVWLELEEKAKSVEGIQDMMMPSVLPKELDGYNILPVANPLNN</sequence>
<dbReference type="EMBL" id="JABAIL010000003">
    <property type="protein sequence ID" value="NLR91852.1"/>
    <property type="molecule type" value="Genomic_DNA"/>
</dbReference>
<evidence type="ECO:0000313" key="3">
    <source>
        <dbReference type="Proteomes" id="UP000585050"/>
    </source>
</evidence>
<dbReference type="GO" id="GO:0051118">
    <property type="term" value="F:glucan endo-1,3-alpha-glucosidase activity"/>
    <property type="evidence" value="ECO:0007669"/>
    <property type="project" value="InterPro"/>
</dbReference>
<dbReference type="Pfam" id="PF03659">
    <property type="entry name" value="Glyco_hydro_71"/>
    <property type="match status" value="1"/>
</dbReference>
<reference evidence="2 3" key="1">
    <citation type="submission" date="2020-04" db="EMBL/GenBank/DDBJ databases">
        <title>Flammeovirga sp. SR4, a novel species isolated from seawater.</title>
        <authorList>
            <person name="Wang X."/>
        </authorList>
    </citation>
    <scope>NUCLEOTIDE SEQUENCE [LARGE SCALE GENOMIC DNA]</scope>
    <source>
        <strain evidence="2 3">SR4</strain>
    </source>
</reference>
<dbReference type="InterPro" id="IPR005197">
    <property type="entry name" value="Glyco_hydro_71"/>
</dbReference>
<dbReference type="RefSeq" id="WP_168882565.1">
    <property type="nucleotide sequence ID" value="NZ_JABAIL010000003.1"/>
</dbReference>